<accession>A0ABP8N897</accession>
<name>A0ABP8N897_9BACT</name>
<comment type="caution">
    <text evidence="1">The sequence shown here is derived from an EMBL/GenBank/DDBJ whole genome shotgun (WGS) entry which is preliminary data.</text>
</comment>
<sequence length="129" mass="14918">MPTSAPDPKFHGIWIADDGVRYVVKTKDKMYDIMAYDRENTSSEHLKGYFSVIKGATFMNLTNADKPNSSYLIFRVEFKDEDNIKLTEMSEDIKDKFTSPDALRDYIEKNMNNPTFHKASVPPTLLQRE</sequence>
<keyword evidence="2" id="KW-1185">Reference proteome</keyword>
<dbReference type="Proteomes" id="UP001500067">
    <property type="component" value="Unassembled WGS sequence"/>
</dbReference>
<proteinExistence type="predicted"/>
<gene>
    <name evidence="1" type="ORF">GCM10023093_04650</name>
</gene>
<organism evidence="1 2">
    <name type="scientific">Nemorincola caseinilytica</name>
    <dbReference type="NCBI Taxonomy" id="2054315"/>
    <lineage>
        <taxon>Bacteria</taxon>
        <taxon>Pseudomonadati</taxon>
        <taxon>Bacteroidota</taxon>
        <taxon>Chitinophagia</taxon>
        <taxon>Chitinophagales</taxon>
        <taxon>Chitinophagaceae</taxon>
        <taxon>Nemorincola</taxon>
    </lineage>
</organism>
<evidence type="ECO:0000313" key="1">
    <source>
        <dbReference type="EMBL" id="GAA4460937.1"/>
    </source>
</evidence>
<dbReference type="EMBL" id="BAABFA010000005">
    <property type="protein sequence ID" value="GAA4460937.1"/>
    <property type="molecule type" value="Genomic_DNA"/>
</dbReference>
<reference evidence="2" key="1">
    <citation type="journal article" date="2019" name="Int. J. Syst. Evol. Microbiol.">
        <title>The Global Catalogue of Microorganisms (GCM) 10K type strain sequencing project: providing services to taxonomists for standard genome sequencing and annotation.</title>
        <authorList>
            <consortium name="The Broad Institute Genomics Platform"/>
            <consortium name="The Broad Institute Genome Sequencing Center for Infectious Disease"/>
            <person name="Wu L."/>
            <person name="Ma J."/>
        </authorList>
    </citation>
    <scope>NUCLEOTIDE SEQUENCE [LARGE SCALE GENOMIC DNA]</scope>
    <source>
        <strain evidence="2">JCM 32105</strain>
    </source>
</reference>
<protein>
    <submittedName>
        <fullName evidence="1">Uncharacterized protein</fullName>
    </submittedName>
</protein>
<evidence type="ECO:0000313" key="2">
    <source>
        <dbReference type="Proteomes" id="UP001500067"/>
    </source>
</evidence>